<reference evidence="3 4" key="1">
    <citation type="submission" date="2022-04" db="EMBL/GenBank/DDBJ databases">
        <title>Positive selection, recombination, and allopatry shape intraspecific diversity of widespread and dominant cyanobacteria.</title>
        <authorList>
            <person name="Wei J."/>
            <person name="Shu W."/>
            <person name="Hu C."/>
        </authorList>
    </citation>
    <scope>NUCLEOTIDE SEQUENCE [LARGE SCALE GENOMIC DNA]</scope>
    <source>
        <strain evidence="3 4">GB2-A4</strain>
    </source>
</reference>
<feature type="transmembrane region" description="Helical" evidence="1">
    <location>
        <begin position="702"/>
        <end position="722"/>
    </location>
</feature>
<feature type="transmembrane region" description="Helical" evidence="1">
    <location>
        <begin position="831"/>
        <end position="851"/>
    </location>
</feature>
<keyword evidence="3" id="KW-0378">Hydrolase</keyword>
<proteinExistence type="predicted"/>
<keyword evidence="1" id="KW-1133">Transmembrane helix</keyword>
<organism evidence="3 4">
    <name type="scientific">Trichocoleus desertorum GB2-A4</name>
    <dbReference type="NCBI Taxonomy" id="2933944"/>
    <lineage>
        <taxon>Bacteria</taxon>
        <taxon>Bacillati</taxon>
        <taxon>Cyanobacteriota</taxon>
        <taxon>Cyanophyceae</taxon>
        <taxon>Leptolyngbyales</taxon>
        <taxon>Trichocoleusaceae</taxon>
        <taxon>Trichocoleus</taxon>
    </lineage>
</organism>
<dbReference type="EMBL" id="JAMPKM010000010">
    <property type="protein sequence ID" value="MEP0818778.1"/>
    <property type="molecule type" value="Genomic_DNA"/>
</dbReference>
<protein>
    <submittedName>
        <fullName evidence="3">CPBP family glutamic-type intramembrane protease</fullName>
        <ecNumber evidence="3">3.4.-.-</ecNumber>
    </submittedName>
</protein>
<accession>A0ABV0JAI8</accession>
<dbReference type="Pfam" id="PF02517">
    <property type="entry name" value="Rce1-like"/>
    <property type="match status" value="1"/>
</dbReference>
<keyword evidence="1" id="KW-0812">Transmembrane</keyword>
<keyword evidence="4" id="KW-1185">Reference proteome</keyword>
<keyword evidence="1" id="KW-0472">Membrane</keyword>
<dbReference type="EC" id="3.4.-.-" evidence="3"/>
<evidence type="ECO:0000313" key="4">
    <source>
        <dbReference type="Proteomes" id="UP001464891"/>
    </source>
</evidence>
<dbReference type="PROSITE" id="PS51257">
    <property type="entry name" value="PROKAR_LIPOPROTEIN"/>
    <property type="match status" value="1"/>
</dbReference>
<evidence type="ECO:0000256" key="1">
    <source>
        <dbReference type="SAM" id="Phobius"/>
    </source>
</evidence>
<dbReference type="GO" id="GO:0008233">
    <property type="term" value="F:peptidase activity"/>
    <property type="evidence" value="ECO:0007669"/>
    <property type="project" value="UniProtKB-KW"/>
</dbReference>
<name>A0ABV0JAI8_9CYAN</name>
<gene>
    <name evidence="3" type="ORF">NC998_16890</name>
</gene>
<evidence type="ECO:0000259" key="2">
    <source>
        <dbReference type="Pfam" id="PF02517"/>
    </source>
</evidence>
<feature type="transmembrane region" description="Helical" evidence="1">
    <location>
        <begin position="804"/>
        <end position="825"/>
    </location>
</feature>
<comment type="caution">
    <text evidence="3">The sequence shown here is derived from an EMBL/GenBank/DDBJ whole genome shotgun (WGS) entry which is preliminary data.</text>
</comment>
<feature type="transmembrane region" description="Helical" evidence="1">
    <location>
        <begin position="772"/>
        <end position="792"/>
    </location>
</feature>
<sequence>MALRSIKRKLCQSGKYRLGVFVLLAALAAIACFLLAPKPKPAIQATDYAIHSQLSFNQPQFYPLSQKLPTALYQPVGEWVGRLILPSPSLSDPKLPDDQQSLAQANNASASDWVWLEVQHAPSEAQSLVGKVVRLEWSPQLEVQAYVRAVTQNVSFTARTETSKQQGNIHPDRLNGHKDVGPLQSLAGARPNDDVIVTLKDVTVVPASDSPSILQISQEPVLATGRLYGLVKILGVDDQAAKQVAPSLCQKSPTCAHEFFRVQHYNPASKKFDGVLETVRIPQQLAGRSGIAPSTPRHIETSPAGKAGWYIYGAKSAEGVFVVQAIQPRSLVQLQSDRVVLGHPAGLTYINQQNWQKVETQKGTVRKVLVKPGSTVTKAKARPFKWKLGDRAIVLHTFGGIGGRKAEAALGYTVTGHFSYGLAEVVREPLTQELQFDVQYQQVYAHNPNAIISGTTTWPNYMGNLQWGWLGTRPVSDVLVKFDPVLRDYDFGGITLSPLREFQQQLQVMMARYRVGDGTGSATVTPATSCVQDSNQALYATILHIKQQVSSTPAIQSWLAAHPKDEQTLRFQQLVSLAKDLEQRLIPLGILRSDWQQNATVLAGTNSQPDFTSSRDPLAGLTSWRTMIPRQAQDELANLFLQHGAQLWFLRTNQVGGWNPDIVPIAPTALLGQLTVPGAKAPIASILLNRVLSALNPSDLRGWLITVGLLFLYGAIALPLGFASGFLQVNLWPVNWLSYCLLALRALLTPALLEELGFRVLLLPHPTVGVAWYIWAGWATLSLLLFIVYHPLNAKTLYRAGANTFLDPIFLTLTGLLGLTCTVVYAVTGSLWAIAFVHWVVVVVWLIALGGHAKLGIKPL</sequence>
<keyword evidence="3" id="KW-0645">Protease</keyword>
<evidence type="ECO:0000313" key="3">
    <source>
        <dbReference type="EMBL" id="MEP0818778.1"/>
    </source>
</evidence>
<dbReference type="Proteomes" id="UP001464891">
    <property type="component" value="Unassembled WGS sequence"/>
</dbReference>
<feature type="transmembrane region" description="Helical" evidence="1">
    <location>
        <begin position="734"/>
        <end position="752"/>
    </location>
</feature>
<feature type="domain" description="CAAX prenyl protease 2/Lysostaphin resistance protein A-like" evidence="2">
    <location>
        <begin position="738"/>
        <end position="841"/>
    </location>
</feature>
<dbReference type="RefSeq" id="WP_190433312.1">
    <property type="nucleotide sequence ID" value="NZ_JAMPKM010000010.1"/>
</dbReference>
<dbReference type="GO" id="GO:0006508">
    <property type="term" value="P:proteolysis"/>
    <property type="evidence" value="ECO:0007669"/>
    <property type="project" value="UniProtKB-KW"/>
</dbReference>
<dbReference type="InterPro" id="IPR003675">
    <property type="entry name" value="Rce1/LyrA-like_dom"/>
</dbReference>